<dbReference type="Gene3D" id="3.40.50.720">
    <property type="entry name" value="NAD(P)-binding Rossmann-like Domain"/>
    <property type="match status" value="1"/>
</dbReference>
<gene>
    <name evidence="2" type="ORF">RM779_21065</name>
</gene>
<organism evidence="2 3">
    <name type="scientific">Streptomyces johnsoniae</name>
    <dbReference type="NCBI Taxonomy" id="3075532"/>
    <lineage>
        <taxon>Bacteria</taxon>
        <taxon>Bacillati</taxon>
        <taxon>Actinomycetota</taxon>
        <taxon>Actinomycetes</taxon>
        <taxon>Kitasatosporales</taxon>
        <taxon>Streptomycetaceae</taxon>
        <taxon>Streptomyces</taxon>
    </lineage>
</organism>
<evidence type="ECO:0000313" key="2">
    <source>
        <dbReference type="EMBL" id="MDT0445074.1"/>
    </source>
</evidence>
<reference evidence="3" key="1">
    <citation type="submission" date="2023-07" db="EMBL/GenBank/DDBJ databases">
        <title>30 novel species of actinomycetes from the DSMZ collection.</title>
        <authorList>
            <person name="Nouioui I."/>
        </authorList>
    </citation>
    <scope>NUCLEOTIDE SEQUENCE [LARGE SCALE GENOMIC DNA]</scope>
    <source>
        <strain evidence="3">DSM 41886</strain>
    </source>
</reference>
<dbReference type="RefSeq" id="WP_311619303.1">
    <property type="nucleotide sequence ID" value="NZ_JAVREV010000012.1"/>
</dbReference>
<feature type="region of interest" description="Disordered" evidence="1">
    <location>
        <begin position="426"/>
        <end position="453"/>
    </location>
</feature>
<comment type="caution">
    <text evidence="2">The sequence shown here is derived from an EMBL/GenBank/DDBJ whole genome shotgun (WGS) entry which is preliminary data.</text>
</comment>
<feature type="compositionally biased region" description="Gly residues" evidence="1">
    <location>
        <begin position="429"/>
        <end position="440"/>
    </location>
</feature>
<dbReference type="EMBL" id="JAVREV010000012">
    <property type="protein sequence ID" value="MDT0445074.1"/>
    <property type="molecule type" value="Genomic_DNA"/>
</dbReference>
<name>A0ABU2S7V9_9ACTN</name>
<evidence type="ECO:0000313" key="3">
    <source>
        <dbReference type="Proteomes" id="UP001183615"/>
    </source>
</evidence>
<evidence type="ECO:0008006" key="4">
    <source>
        <dbReference type="Google" id="ProtNLM"/>
    </source>
</evidence>
<dbReference type="Proteomes" id="UP001183615">
    <property type="component" value="Unassembled WGS sequence"/>
</dbReference>
<accession>A0ABU2S7V9</accession>
<keyword evidence="3" id="KW-1185">Reference proteome</keyword>
<dbReference type="Gene3D" id="3.90.930.60">
    <property type="match status" value="1"/>
</dbReference>
<proteinExistence type="predicted"/>
<evidence type="ECO:0000256" key="1">
    <source>
        <dbReference type="SAM" id="MobiDB-lite"/>
    </source>
</evidence>
<feature type="compositionally biased region" description="Basic and acidic residues" evidence="1">
    <location>
        <begin position="166"/>
        <end position="178"/>
    </location>
</feature>
<feature type="region of interest" description="Disordered" evidence="1">
    <location>
        <begin position="154"/>
        <end position="178"/>
    </location>
</feature>
<sequence>MKPIMRHDVYHAATGDGAYLLTPSGAVRLAGEAAGPWLDRLLSSLDGSRTVAELTEGLPPDQREFVERMLRRLRAAGVVRDAAPTRHAELTAAEAEEYAQEIAHITGFTEADATAAFVRHRAQRTLVAGEGPLLAAVATAAVASGLRTVRVVAFDDDDDGGGPRPRPRDSGQRLTWERHPEPRDAEAMTALLHRADLVLHVTSRPADRALLVERCAARTGVPLAQAVVRGPEAWLVPLQRWTGTGGAPGRWAAALPRLAAPAETVTAAPGPAARLAVAARLVQSVFRIVTGAEPAPDRSELVTIDLATLAGRHRPFLPHPVALPAPAPDRPRFAERVRALRRGPRLSGQAFAQRAASCTDDRLGVFRFVDSDWAQSPLHVARAVVTRRPQLSAIGFGFGELQARHQAALSALARYAAGQFDARRLPGHADGGNGEHGAGAAGPDEPHGPAVLGYELADPGRVHRVPVADAFPGLRPWRPSDDPFSPVVGGQDWQEAVTAGLLAHCRLLTLVRMRETTRPYPRVPLDEAPLGREGARCRDILAELDELPETYDITGQLGVPTYAFCRGPVTVACAAGLTAAAALTDGLRQVLLGVQARAHLQTGYAPFPVVPGLPHALRSRDAHTPAVNPPLDVAAVAARLDALGHTAVAVPLDHDPAVAELMPYLVHVVVL</sequence>
<protein>
    <recommendedName>
        <fullName evidence="4">Thiazole-containing bacteriocin maturation protein</fullName>
    </recommendedName>
</protein>